<keyword evidence="3" id="KW-1185">Reference proteome</keyword>
<evidence type="ECO:0000259" key="1">
    <source>
        <dbReference type="PROSITE" id="PS50851"/>
    </source>
</evidence>
<dbReference type="Proteomes" id="UP000247811">
    <property type="component" value="Unassembled WGS sequence"/>
</dbReference>
<dbReference type="GO" id="GO:0005829">
    <property type="term" value="C:cytosol"/>
    <property type="evidence" value="ECO:0007669"/>
    <property type="project" value="TreeGrafter"/>
</dbReference>
<protein>
    <submittedName>
        <fullName evidence="2">Purine-binding chemotaxis protein CheW</fullName>
    </submittedName>
</protein>
<dbReference type="Pfam" id="PF01584">
    <property type="entry name" value="CheW"/>
    <property type="match status" value="3"/>
</dbReference>
<dbReference type="AlphaFoldDB" id="A0A318H442"/>
<evidence type="ECO:0000313" key="3">
    <source>
        <dbReference type="Proteomes" id="UP000247811"/>
    </source>
</evidence>
<dbReference type="InterPro" id="IPR039315">
    <property type="entry name" value="CheW"/>
</dbReference>
<dbReference type="RefSeq" id="WP_110399222.1">
    <property type="nucleotide sequence ID" value="NZ_QJJS01000002.1"/>
</dbReference>
<dbReference type="SUPFAM" id="SSF50341">
    <property type="entry name" value="CheW-like"/>
    <property type="match status" value="3"/>
</dbReference>
<dbReference type="GO" id="GO:0006935">
    <property type="term" value="P:chemotaxis"/>
    <property type="evidence" value="ECO:0007669"/>
    <property type="project" value="InterPro"/>
</dbReference>
<dbReference type="SMART" id="SM00260">
    <property type="entry name" value="CheW"/>
    <property type="match status" value="3"/>
</dbReference>
<reference evidence="2 3" key="1">
    <citation type="submission" date="2018-05" db="EMBL/GenBank/DDBJ databases">
        <title>Genomic Encyclopedia of Type Strains, Phase IV (KMG-IV): sequencing the most valuable type-strain genomes for metagenomic binning, comparative biology and taxonomic classification.</title>
        <authorList>
            <person name="Goeker M."/>
        </authorList>
    </citation>
    <scope>NUCLEOTIDE SEQUENCE [LARGE SCALE GENOMIC DNA]</scope>
    <source>
        <strain evidence="2 3">DSM 566</strain>
    </source>
</reference>
<accession>A0A318H442</accession>
<dbReference type="PROSITE" id="PS50851">
    <property type="entry name" value="CHEW"/>
    <property type="match status" value="3"/>
</dbReference>
<dbReference type="InterPro" id="IPR036061">
    <property type="entry name" value="CheW-like_dom_sf"/>
</dbReference>
<dbReference type="Gene3D" id="2.40.50.180">
    <property type="entry name" value="CheA-289, Domain 4"/>
    <property type="match status" value="3"/>
</dbReference>
<evidence type="ECO:0000313" key="2">
    <source>
        <dbReference type="EMBL" id="PXW98573.1"/>
    </source>
</evidence>
<dbReference type="PANTHER" id="PTHR22617:SF23">
    <property type="entry name" value="CHEMOTAXIS PROTEIN CHEW"/>
    <property type="match status" value="1"/>
</dbReference>
<gene>
    <name evidence="2" type="ORF">C7444_10250</name>
</gene>
<dbReference type="Gene3D" id="2.30.30.40">
    <property type="entry name" value="SH3 Domains"/>
    <property type="match status" value="2"/>
</dbReference>
<feature type="domain" description="CheW-like" evidence="1">
    <location>
        <begin position="13"/>
        <end position="152"/>
    </location>
</feature>
<dbReference type="EMBL" id="QJJS01000002">
    <property type="protein sequence ID" value="PXW98573.1"/>
    <property type="molecule type" value="Genomic_DNA"/>
</dbReference>
<name>A0A318H442_9BURK</name>
<organism evidence="2 3">
    <name type="scientific">Sphaerotilus hippei</name>
    <dbReference type="NCBI Taxonomy" id="744406"/>
    <lineage>
        <taxon>Bacteria</taxon>
        <taxon>Pseudomonadati</taxon>
        <taxon>Pseudomonadota</taxon>
        <taxon>Betaproteobacteria</taxon>
        <taxon>Burkholderiales</taxon>
        <taxon>Sphaerotilaceae</taxon>
        <taxon>Sphaerotilus</taxon>
    </lineage>
</organism>
<dbReference type="PANTHER" id="PTHR22617">
    <property type="entry name" value="CHEMOTAXIS SENSOR HISTIDINE KINASE-RELATED"/>
    <property type="match status" value="1"/>
</dbReference>
<dbReference type="GO" id="GO:0007165">
    <property type="term" value="P:signal transduction"/>
    <property type="evidence" value="ECO:0007669"/>
    <property type="project" value="InterPro"/>
</dbReference>
<dbReference type="OrthoDB" id="8573762at2"/>
<feature type="domain" description="CheW-like" evidence="1">
    <location>
        <begin position="357"/>
        <end position="504"/>
    </location>
</feature>
<proteinExistence type="predicted"/>
<dbReference type="InterPro" id="IPR002545">
    <property type="entry name" value="CheW-lke_dom"/>
</dbReference>
<comment type="caution">
    <text evidence="2">The sequence shown here is derived from an EMBL/GenBank/DDBJ whole genome shotgun (WGS) entry which is preliminary data.</text>
</comment>
<feature type="domain" description="CheW-like" evidence="1">
    <location>
        <begin position="178"/>
        <end position="330"/>
    </location>
</feature>
<sequence length="507" mass="53844">MSTPPDATRAGPVEGYGGFTLGGMQLALPMAALREVVPCGPLIDLPCPAACVIGGIDLRGVLVPVVDLRRLLGREAPPCAAPCVVLMVDDGRILGLLAEGVSGVFPGIEGTLHRVQVDDPTAAVFAGSIQRNDDRSLVNVLEPRALARLPQVPMVDDPEPARQQRVADSTEVVIDDQFVPVMLFRCGRVPLAIDAMSVHATVSDPKIRPSVLARGDCLGVIDYAGSHIPVLDLITFFGLGPCTGQAGAQAFVVRFDTGLLAFLVDEVVDVVRILPDRVMKVPAYALPQPRLFAGALPTTALPEGRVERDGVAVSQYLLIDGPALRQCAELVSLASISTASSSADVRSFVPGVQQATGQRAMVTYALGGETATPLEQVKEILPYVPELAIFELRGALLGLLAHRGRSIPVMCLSRLLGLAPPEVCSAVSVLVVEADEVLTGFAVPSLRTIEPADWEPGLPRMGLHQHDELTQALQTRQLVQVGSSETRRMLRMLDLERIARALQAQAA</sequence>